<dbReference type="Pfam" id="PF18052">
    <property type="entry name" value="Rx_N"/>
    <property type="match status" value="1"/>
</dbReference>
<dbReference type="GO" id="GO:0051707">
    <property type="term" value="P:response to other organism"/>
    <property type="evidence" value="ECO:0007669"/>
    <property type="project" value="UniProtKB-ARBA"/>
</dbReference>
<protein>
    <submittedName>
        <fullName evidence="10 11">Disease resistance protein RGA3</fullName>
    </submittedName>
</protein>
<dbReference type="GO" id="GO:0043531">
    <property type="term" value="F:ADP binding"/>
    <property type="evidence" value="ECO:0007669"/>
    <property type="project" value="InterPro"/>
</dbReference>
<dbReference type="SUPFAM" id="SSF52058">
    <property type="entry name" value="L domain-like"/>
    <property type="match status" value="1"/>
</dbReference>
<evidence type="ECO:0000256" key="2">
    <source>
        <dbReference type="ARBA" id="ARBA00022741"/>
    </source>
</evidence>
<dbReference type="KEGG" id="dzi:111295454"/>
<dbReference type="InterPro" id="IPR058922">
    <property type="entry name" value="WHD_DRP"/>
</dbReference>
<dbReference type="InterPro" id="IPR036388">
    <property type="entry name" value="WH-like_DNA-bd_sf"/>
</dbReference>
<feature type="domain" description="Disease resistance protein winged helix" evidence="7">
    <location>
        <begin position="427"/>
        <end position="495"/>
    </location>
</feature>
<reference evidence="10 11" key="1">
    <citation type="submission" date="2025-04" db="UniProtKB">
        <authorList>
            <consortium name="RefSeq"/>
        </authorList>
    </citation>
    <scope>IDENTIFICATION</scope>
    <source>
        <tissue evidence="10 11">Fruit stalk</tissue>
    </source>
</reference>
<dbReference type="Gene3D" id="3.80.10.10">
    <property type="entry name" value="Ribonuclease Inhibitor"/>
    <property type="match status" value="2"/>
</dbReference>
<dbReference type="Gene3D" id="1.10.8.430">
    <property type="entry name" value="Helical domain of apoptotic protease-activating factors"/>
    <property type="match status" value="1"/>
</dbReference>
<evidence type="ECO:0000256" key="4">
    <source>
        <dbReference type="ARBA" id="ARBA00022840"/>
    </source>
</evidence>
<dbReference type="Pfam" id="PF00931">
    <property type="entry name" value="NB-ARC"/>
    <property type="match status" value="1"/>
</dbReference>
<dbReference type="Gene3D" id="3.40.50.300">
    <property type="entry name" value="P-loop containing nucleotide triphosphate hydrolases"/>
    <property type="match status" value="1"/>
</dbReference>
<evidence type="ECO:0000313" key="11">
    <source>
        <dbReference type="RefSeq" id="XP_022744684.1"/>
    </source>
</evidence>
<dbReference type="Gene3D" id="1.10.10.10">
    <property type="entry name" value="Winged helix-like DNA-binding domain superfamily/Winged helix DNA-binding domain"/>
    <property type="match status" value="1"/>
</dbReference>
<dbReference type="InterPro" id="IPR041118">
    <property type="entry name" value="Rx_N"/>
</dbReference>
<accession>A0A6P5YVV0</accession>
<dbReference type="InterPro" id="IPR002182">
    <property type="entry name" value="NB-ARC"/>
</dbReference>
<dbReference type="GO" id="GO:0006952">
    <property type="term" value="P:defense response"/>
    <property type="evidence" value="ECO:0007669"/>
    <property type="project" value="UniProtKB-KW"/>
</dbReference>
<keyword evidence="4" id="KW-0067">ATP-binding</keyword>
<dbReference type="InterPro" id="IPR027417">
    <property type="entry name" value="P-loop_NTPase"/>
</dbReference>
<evidence type="ECO:0000256" key="3">
    <source>
        <dbReference type="ARBA" id="ARBA00022821"/>
    </source>
</evidence>
<keyword evidence="9" id="KW-1185">Reference proteome</keyword>
<evidence type="ECO:0000259" key="5">
    <source>
        <dbReference type="Pfam" id="PF00931"/>
    </source>
</evidence>
<evidence type="ECO:0000313" key="10">
    <source>
        <dbReference type="RefSeq" id="XP_022744683.1"/>
    </source>
</evidence>
<dbReference type="RefSeq" id="XP_022744683.1">
    <property type="nucleotide sequence ID" value="XM_022888948.1"/>
</dbReference>
<dbReference type="AlphaFoldDB" id="A0A6P5YVV0"/>
<keyword evidence="2" id="KW-0547">Nucleotide-binding</keyword>
<dbReference type="PANTHER" id="PTHR36766">
    <property type="entry name" value="PLANT BROAD-SPECTRUM MILDEW RESISTANCE PROTEIN RPW8"/>
    <property type="match status" value="1"/>
</dbReference>
<dbReference type="Pfam" id="PF23559">
    <property type="entry name" value="WHD_DRP"/>
    <property type="match status" value="1"/>
</dbReference>
<sequence>MAESFLFNIAERVLEKIAHLAVEELRLAFNVKSDLKKLEETMSGIKDVLLDAERQQHQNKKLSRCLWKLRDIFYDAEDVLDEFHCEALRKQVVNHPGISIRVRFLALCSFPLLSSLKVGHKIREIHQRLDELDTEWKSFNLGQGGDNRHVILRETHSSVYSSDVIGRDVDKEKIVNRLMEPSKAGDIPVIPIVGIGGLGKTTLARLVCNDDRVTRLFPLKIWVCVSEEFTLARLLKLIIHSINKREKCDDLPVEALQTCLRSLLTDKKFLLVLDDVWNEDRGRRIELRDLLKSMGDFAQSKIIVTTRSLKVASIMSSVHPYELNGLPHEECLTLFAKWAFSDGDERRHPNLMRIGEEIVKKCKGVPLAVRTVGSLLCSETEESEWISVRDDEIWRLQQGEDGIFPVLKLSYNHLPSHLQRCFAFLSLYPKDEIYDSDDVIQFWMANGLLEYSKQKQEWEDVGRRYLNELLSRCLIEKVEDFFFACRFKMHDLIHDVGLEVLQKECKTVNYQTESVDKKTRHLSFCEDGLLELPQILKKLKNVRTAIAPKVSREPNTIGDSFINLCVSNFKHLRALNLSGSLLKALPNSIGTLKHLRYLNLKGCRLIRELPSSFYGLRSLLTLKMTAVPLMQLPDSVQSLIELRHLEITIEAKRLKEIRPRCWSSLQYLKLANCEKLKCLFEGMQCLTSLRTLYLLYCHKLVSLPRSLKFLTKLEELYIVHCRKINLQTEPEEEEDKDLHLSLKTFRVWGLAALTYLPRLLFEGSSTTLQHIEIEFCYKLEVLPAWLQNLTSLHKLEIRRCRSLLSLPEGMDRLTELRQLKIERCPILSERCRRDGGADWHKIAHVQEVDIIDD</sequence>
<evidence type="ECO:0000256" key="1">
    <source>
        <dbReference type="ARBA" id="ARBA00022737"/>
    </source>
</evidence>
<feature type="domain" description="Disease resistance N-terminal" evidence="6">
    <location>
        <begin position="11"/>
        <end position="94"/>
    </location>
</feature>
<evidence type="ECO:0000259" key="7">
    <source>
        <dbReference type="Pfam" id="PF23559"/>
    </source>
</evidence>
<dbReference type="OrthoDB" id="2018467at2759"/>
<dbReference type="InterPro" id="IPR032675">
    <property type="entry name" value="LRR_dom_sf"/>
</dbReference>
<dbReference type="SUPFAM" id="SSF52540">
    <property type="entry name" value="P-loop containing nucleoside triphosphate hydrolases"/>
    <property type="match status" value="1"/>
</dbReference>
<feature type="domain" description="NB-ARC" evidence="5">
    <location>
        <begin position="170"/>
        <end position="342"/>
    </location>
</feature>
<dbReference type="FunFam" id="1.10.10.10:FF:000322">
    <property type="entry name" value="Probable disease resistance protein At1g63360"/>
    <property type="match status" value="1"/>
</dbReference>
<keyword evidence="3" id="KW-0611">Plant defense</keyword>
<dbReference type="GO" id="GO:0005524">
    <property type="term" value="F:ATP binding"/>
    <property type="evidence" value="ECO:0007669"/>
    <property type="project" value="UniProtKB-KW"/>
</dbReference>
<dbReference type="InterPro" id="IPR055414">
    <property type="entry name" value="LRR_R13L4/SHOC2-like"/>
</dbReference>
<dbReference type="Pfam" id="PF23598">
    <property type="entry name" value="LRR_14"/>
    <property type="match status" value="1"/>
</dbReference>
<dbReference type="PRINTS" id="PR00364">
    <property type="entry name" value="DISEASERSIST"/>
</dbReference>
<name>A0A6P5YVV0_DURZI</name>
<gene>
    <name evidence="10 11" type="primary">LOC111295454</name>
</gene>
<dbReference type="InterPro" id="IPR042197">
    <property type="entry name" value="Apaf_helical"/>
</dbReference>
<dbReference type="PANTHER" id="PTHR36766:SF67">
    <property type="entry name" value="DISEASE RESISTANCE PROTEIN RGA3"/>
    <property type="match status" value="1"/>
</dbReference>
<evidence type="ECO:0000313" key="9">
    <source>
        <dbReference type="Proteomes" id="UP000515121"/>
    </source>
</evidence>
<proteinExistence type="predicted"/>
<feature type="domain" description="Disease resistance R13L4/SHOC-2-like LRR" evidence="8">
    <location>
        <begin position="565"/>
        <end position="774"/>
    </location>
</feature>
<dbReference type="FunFam" id="3.40.50.300:FF:001091">
    <property type="entry name" value="Probable disease resistance protein At1g61300"/>
    <property type="match status" value="1"/>
</dbReference>
<dbReference type="RefSeq" id="XP_022744684.1">
    <property type="nucleotide sequence ID" value="XM_022888949.1"/>
</dbReference>
<dbReference type="Gene3D" id="1.20.5.4130">
    <property type="match status" value="1"/>
</dbReference>
<evidence type="ECO:0000259" key="6">
    <source>
        <dbReference type="Pfam" id="PF18052"/>
    </source>
</evidence>
<keyword evidence="1" id="KW-0677">Repeat</keyword>
<organism evidence="9 10">
    <name type="scientific">Durio zibethinus</name>
    <name type="common">Durian</name>
    <dbReference type="NCBI Taxonomy" id="66656"/>
    <lineage>
        <taxon>Eukaryota</taxon>
        <taxon>Viridiplantae</taxon>
        <taxon>Streptophyta</taxon>
        <taxon>Embryophyta</taxon>
        <taxon>Tracheophyta</taxon>
        <taxon>Spermatophyta</taxon>
        <taxon>Magnoliopsida</taxon>
        <taxon>eudicotyledons</taxon>
        <taxon>Gunneridae</taxon>
        <taxon>Pentapetalae</taxon>
        <taxon>rosids</taxon>
        <taxon>malvids</taxon>
        <taxon>Malvales</taxon>
        <taxon>Malvaceae</taxon>
        <taxon>Helicteroideae</taxon>
        <taxon>Durio</taxon>
    </lineage>
</organism>
<dbReference type="GeneID" id="111295454"/>
<evidence type="ECO:0000259" key="8">
    <source>
        <dbReference type="Pfam" id="PF23598"/>
    </source>
</evidence>
<dbReference type="Proteomes" id="UP000515121">
    <property type="component" value="Unplaced"/>
</dbReference>